<dbReference type="Gene3D" id="3.40.630.30">
    <property type="match status" value="1"/>
</dbReference>
<dbReference type="GO" id="GO:0005737">
    <property type="term" value="C:cytoplasm"/>
    <property type="evidence" value="ECO:0007669"/>
    <property type="project" value="UniProtKB-SubCell"/>
</dbReference>
<sequence length="148" mass="17049">MKTISDLTNADLPIAFQLEKCCHLFPWSENTFYSNQGERYLNKKIIVDDQLVGFLICQTVVDEASLFNIAIHPDYRKQGLAKLLLKQLITELDAKQVKMLWLEVRESNTAAIALYQQLGFNEISVRKNYYPTKHGKEDAIIMAYTIAF</sequence>
<dbReference type="InterPro" id="IPR043690">
    <property type="entry name" value="RimI"/>
</dbReference>
<dbReference type="OrthoDB" id="9796919at2"/>
<feature type="binding site" evidence="5">
    <location>
        <position position="108"/>
    </location>
    <ligand>
        <name>acetyl-CoA</name>
        <dbReference type="ChEBI" id="CHEBI:57288"/>
    </ligand>
</feature>
<dbReference type="InterPro" id="IPR006464">
    <property type="entry name" value="AcTrfase_RimI/Ard1"/>
</dbReference>
<dbReference type="InterPro" id="IPR050680">
    <property type="entry name" value="YpeA/RimI_acetyltransf"/>
</dbReference>
<dbReference type="Proteomes" id="UP000030901">
    <property type="component" value="Chromosome"/>
</dbReference>
<dbReference type="CDD" id="cd04301">
    <property type="entry name" value="NAT_SF"/>
    <property type="match status" value="1"/>
</dbReference>
<evidence type="ECO:0000256" key="2">
    <source>
        <dbReference type="ARBA" id="ARBA00022490"/>
    </source>
</evidence>
<feature type="domain" description="N-acetyltransferase" evidence="7">
    <location>
        <begin position="2"/>
        <end position="147"/>
    </location>
</feature>
<dbReference type="EC" id="2.3.1.266" evidence="5 6"/>
<comment type="subcellular location">
    <subcellularLocation>
        <location evidence="5 6">Cytoplasm</location>
    </subcellularLocation>
</comment>
<dbReference type="HOGENOM" id="CLU_013985_23_2_6"/>
<evidence type="ECO:0000256" key="6">
    <source>
        <dbReference type="RuleBase" id="RU363094"/>
    </source>
</evidence>
<reference evidence="8 9" key="1">
    <citation type="journal article" date="2014" name="Appl. Environ. Microbiol.">
        <title>Gut symbionts from distinct hosts exhibit genotoxic activity via divergent colibactin biosynthetic pathways.</title>
        <authorList>
            <person name="Engel P."/>
            <person name="Vizcaino M.I."/>
            <person name="Crawford J.M."/>
        </authorList>
    </citation>
    <scope>NUCLEOTIDE SEQUENCE [LARGE SCALE GENOMIC DNA]</scope>
    <source>
        <strain evidence="8 9">PEB0191</strain>
    </source>
</reference>
<accession>A0A0A7RZ84</accession>
<dbReference type="STRING" id="1267021.FPB0191_00787"/>
<feature type="active site" description="Proton donor" evidence="5">
    <location>
        <position position="115"/>
    </location>
</feature>
<proteinExistence type="inferred from homology"/>
<evidence type="ECO:0000256" key="1">
    <source>
        <dbReference type="ARBA" id="ARBA00005395"/>
    </source>
</evidence>
<dbReference type="HAMAP" id="MF_02210">
    <property type="entry name" value="RimI"/>
    <property type="match status" value="1"/>
</dbReference>
<comment type="catalytic activity">
    <reaction evidence="5 6">
        <text>N-terminal L-alanyl-[ribosomal protein bS18] + acetyl-CoA = N-terminal N(alpha)-acetyl-L-alanyl-[ribosomal protein bS18] + CoA + H(+)</text>
        <dbReference type="Rhea" id="RHEA:43756"/>
        <dbReference type="Rhea" id="RHEA-COMP:10676"/>
        <dbReference type="Rhea" id="RHEA-COMP:10677"/>
        <dbReference type="ChEBI" id="CHEBI:15378"/>
        <dbReference type="ChEBI" id="CHEBI:57287"/>
        <dbReference type="ChEBI" id="CHEBI:57288"/>
        <dbReference type="ChEBI" id="CHEBI:64718"/>
        <dbReference type="ChEBI" id="CHEBI:83683"/>
        <dbReference type="EC" id="2.3.1.266"/>
    </reaction>
</comment>
<dbReference type="EMBL" id="CP009056">
    <property type="protein sequence ID" value="AJA44614.1"/>
    <property type="molecule type" value="Genomic_DNA"/>
</dbReference>
<dbReference type="SUPFAM" id="SSF55729">
    <property type="entry name" value="Acyl-CoA N-acyltransferases (Nat)"/>
    <property type="match status" value="1"/>
</dbReference>
<comment type="caution">
    <text evidence="5">Lacks conserved residue(s) required for the propagation of feature annotation.</text>
</comment>
<dbReference type="PANTHER" id="PTHR43420">
    <property type="entry name" value="ACETYLTRANSFERASE"/>
    <property type="match status" value="1"/>
</dbReference>
<dbReference type="NCBIfam" id="TIGR01575">
    <property type="entry name" value="rimI"/>
    <property type="match status" value="1"/>
</dbReference>
<dbReference type="InterPro" id="IPR016181">
    <property type="entry name" value="Acyl_CoA_acyltransferase"/>
</dbReference>
<protein>
    <recommendedName>
        <fullName evidence="5 6">[Ribosomal protein bS18]-alanine N-acetyltransferase</fullName>
        <ecNumber evidence="5 6">2.3.1.266</ecNumber>
    </recommendedName>
</protein>
<keyword evidence="3 5" id="KW-0808">Transferase</keyword>
<dbReference type="Pfam" id="PF00583">
    <property type="entry name" value="Acetyltransf_1"/>
    <property type="match status" value="1"/>
</dbReference>
<keyword evidence="4 5" id="KW-0012">Acyltransferase</keyword>
<evidence type="ECO:0000313" key="9">
    <source>
        <dbReference type="Proteomes" id="UP000030901"/>
    </source>
</evidence>
<organism evidence="8 9">
    <name type="scientific">Frischella perrara</name>
    <dbReference type="NCBI Taxonomy" id="1267021"/>
    <lineage>
        <taxon>Bacteria</taxon>
        <taxon>Pseudomonadati</taxon>
        <taxon>Pseudomonadota</taxon>
        <taxon>Gammaproteobacteria</taxon>
        <taxon>Orbales</taxon>
        <taxon>Orbaceae</taxon>
        <taxon>Frischella</taxon>
    </lineage>
</organism>
<dbReference type="InterPro" id="IPR000182">
    <property type="entry name" value="GNAT_dom"/>
</dbReference>
<dbReference type="NCBIfam" id="NF007025">
    <property type="entry name" value="PRK09491.1"/>
    <property type="match status" value="1"/>
</dbReference>
<keyword evidence="2 5" id="KW-0963">Cytoplasm</keyword>
<keyword evidence="9" id="KW-1185">Reference proteome</keyword>
<dbReference type="GO" id="GO:0008999">
    <property type="term" value="F:protein-N-terminal-alanine acetyltransferase activity"/>
    <property type="evidence" value="ECO:0007669"/>
    <property type="project" value="UniProtKB-UniRule"/>
</dbReference>
<evidence type="ECO:0000256" key="4">
    <source>
        <dbReference type="ARBA" id="ARBA00023315"/>
    </source>
</evidence>
<dbReference type="PANTHER" id="PTHR43420:SF44">
    <property type="entry name" value="ACETYLTRANSFERASE YPEA"/>
    <property type="match status" value="1"/>
</dbReference>
<dbReference type="RefSeq" id="WP_039104179.1">
    <property type="nucleotide sequence ID" value="NZ_CP009056.1"/>
</dbReference>
<evidence type="ECO:0000259" key="7">
    <source>
        <dbReference type="PROSITE" id="PS51186"/>
    </source>
</evidence>
<dbReference type="AlphaFoldDB" id="A0A0A7RZ84"/>
<evidence type="ECO:0000313" key="8">
    <source>
        <dbReference type="EMBL" id="AJA44614.1"/>
    </source>
</evidence>
<name>A0A0A7RZ84_FRIPE</name>
<evidence type="ECO:0000256" key="5">
    <source>
        <dbReference type="HAMAP-Rule" id="MF_02210"/>
    </source>
</evidence>
<feature type="active site" description="Proton acceptor" evidence="5">
    <location>
        <position position="103"/>
    </location>
</feature>
<comment type="function">
    <text evidence="5 6">Acetylates the N-terminal alanine of ribosomal protein bS18.</text>
</comment>
<comment type="similarity">
    <text evidence="1 5 6">Belongs to the acetyltransferase family. RimI subfamily.</text>
</comment>
<evidence type="ECO:0000256" key="3">
    <source>
        <dbReference type="ARBA" id="ARBA00022679"/>
    </source>
</evidence>
<dbReference type="PROSITE" id="PS51186">
    <property type="entry name" value="GNAT"/>
    <property type="match status" value="1"/>
</dbReference>
<feature type="binding site" evidence="5">
    <location>
        <begin position="69"/>
        <end position="71"/>
    </location>
    <ligand>
        <name>acetyl-CoA</name>
        <dbReference type="ChEBI" id="CHEBI:57288"/>
    </ligand>
</feature>
<gene>
    <name evidence="5" type="primary">rimI</name>
    <name evidence="8" type="ORF">FPB0191_00787</name>
</gene>
<dbReference type="KEGG" id="fpp:FPB0191_00787"/>